<evidence type="ECO:0000256" key="2">
    <source>
        <dbReference type="ARBA" id="ARBA00004514"/>
    </source>
</evidence>
<organism evidence="19 20">
    <name type="scientific">Vanrija pseudolonga</name>
    <dbReference type="NCBI Taxonomy" id="143232"/>
    <lineage>
        <taxon>Eukaryota</taxon>
        <taxon>Fungi</taxon>
        <taxon>Dikarya</taxon>
        <taxon>Basidiomycota</taxon>
        <taxon>Agaricomycotina</taxon>
        <taxon>Tremellomycetes</taxon>
        <taxon>Trichosporonales</taxon>
        <taxon>Trichosporonaceae</taxon>
        <taxon>Vanrija</taxon>
    </lineage>
</organism>
<comment type="subcellular location">
    <subcellularLocation>
        <location evidence="2">Cytoplasm</location>
        <location evidence="2">Cytosol</location>
    </subcellularLocation>
</comment>
<feature type="compositionally biased region" description="Low complexity" evidence="17">
    <location>
        <begin position="494"/>
        <end position="507"/>
    </location>
</feature>
<dbReference type="SUPFAM" id="SSF48371">
    <property type="entry name" value="ARM repeat"/>
    <property type="match status" value="2"/>
</dbReference>
<dbReference type="InterPro" id="IPR011016">
    <property type="entry name" value="Znf_RING-CH"/>
</dbReference>
<comment type="function">
    <text evidence="16">E3 ubiquitin-protein ligase. Component of the ribosome quality control complex (RQC), a ribosome-associated complex that mediates ubiquitination and extraction of incompletely synthesized nascent chains for proteasomal degradation.</text>
</comment>
<dbReference type="EMBL" id="CP086715">
    <property type="protein sequence ID" value="WOO78593.1"/>
    <property type="molecule type" value="Genomic_DNA"/>
</dbReference>
<dbReference type="Pfam" id="PF13639">
    <property type="entry name" value="zf-RING_2"/>
    <property type="match status" value="1"/>
</dbReference>
<keyword evidence="7" id="KW-0963">Cytoplasm</keyword>
<evidence type="ECO:0000256" key="5">
    <source>
        <dbReference type="ARBA" id="ARBA00012483"/>
    </source>
</evidence>
<evidence type="ECO:0000256" key="16">
    <source>
        <dbReference type="RuleBase" id="RU367090"/>
    </source>
</evidence>
<evidence type="ECO:0000256" key="7">
    <source>
        <dbReference type="ARBA" id="ARBA00022490"/>
    </source>
</evidence>
<evidence type="ECO:0000256" key="13">
    <source>
        <dbReference type="ARBA" id="ARBA00022833"/>
    </source>
</evidence>
<dbReference type="Gene3D" id="3.30.40.10">
    <property type="entry name" value="Zinc/RING finger domain, C3HC4 (zinc finger)"/>
    <property type="match status" value="1"/>
</dbReference>
<dbReference type="PANTHER" id="PTHR12389">
    <property type="entry name" value="ZINC FINGER PROTEIN 294"/>
    <property type="match status" value="1"/>
</dbReference>
<dbReference type="Proteomes" id="UP000827549">
    <property type="component" value="Chromosome 2"/>
</dbReference>
<feature type="region of interest" description="Disordered" evidence="17">
    <location>
        <begin position="278"/>
        <end position="320"/>
    </location>
</feature>
<keyword evidence="11 15" id="KW-0863">Zinc-finger</keyword>
<dbReference type="CDD" id="cd16491">
    <property type="entry name" value="RING-CH-C4HC3_LTN1"/>
    <property type="match status" value="1"/>
</dbReference>
<dbReference type="InterPro" id="IPR016024">
    <property type="entry name" value="ARM-type_fold"/>
</dbReference>
<accession>A0AAF0Y831</accession>
<dbReference type="PROSITE" id="PS50089">
    <property type="entry name" value="ZF_RING_2"/>
    <property type="match status" value="1"/>
</dbReference>
<feature type="domain" description="RING-type" evidence="18">
    <location>
        <begin position="1787"/>
        <end position="1834"/>
    </location>
</feature>
<dbReference type="EC" id="2.3.2.27" evidence="5 16"/>
<comment type="catalytic activity">
    <reaction evidence="1 16">
        <text>S-ubiquitinyl-[E2 ubiquitin-conjugating enzyme]-L-cysteine + [acceptor protein]-L-lysine = [E2 ubiquitin-conjugating enzyme]-L-cysteine + N(6)-ubiquitinyl-[acceptor protein]-L-lysine.</text>
        <dbReference type="EC" id="2.3.2.27"/>
    </reaction>
</comment>
<evidence type="ECO:0000256" key="3">
    <source>
        <dbReference type="ARBA" id="ARBA00004906"/>
    </source>
</evidence>
<keyword evidence="13 16" id="KW-0862">Zinc</keyword>
<dbReference type="FunFam" id="3.30.40.10:FF:000038">
    <property type="entry name" value="E3 ubiquitin-protein ligase listerin"/>
    <property type="match status" value="1"/>
</dbReference>
<dbReference type="Pfam" id="PF23009">
    <property type="entry name" value="UBC_like"/>
    <property type="match status" value="1"/>
</dbReference>
<feature type="compositionally biased region" description="Basic residues" evidence="17">
    <location>
        <begin position="12"/>
        <end position="21"/>
    </location>
</feature>
<evidence type="ECO:0000313" key="20">
    <source>
        <dbReference type="Proteomes" id="UP000827549"/>
    </source>
</evidence>
<evidence type="ECO:0000256" key="10">
    <source>
        <dbReference type="ARBA" id="ARBA00022737"/>
    </source>
</evidence>
<dbReference type="Pfam" id="PF22999">
    <property type="entry name" value="LTN1_E3_ligase_6th"/>
    <property type="match status" value="1"/>
</dbReference>
<evidence type="ECO:0000256" key="8">
    <source>
        <dbReference type="ARBA" id="ARBA00022679"/>
    </source>
</evidence>
<dbReference type="InterPro" id="IPR054476">
    <property type="entry name" value="Ltn1_N"/>
</dbReference>
<evidence type="ECO:0000256" key="6">
    <source>
        <dbReference type="ARBA" id="ARBA00017157"/>
    </source>
</evidence>
<name>A0AAF0Y831_9TREE</name>
<dbReference type="InterPro" id="IPR054478">
    <property type="entry name" value="LTN1_UBC"/>
</dbReference>
<keyword evidence="12 16" id="KW-0833">Ubl conjugation pathway</keyword>
<comment type="subunit">
    <text evidence="16">Component of the ribosome quality control complex (RQC).</text>
</comment>
<dbReference type="GO" id="GO:1990112">
    <property type="term" value="C:RQC complex"/>
    <property type="evidence" value="ECO:0007669"/>
    <property type="project" value="UniProtKB-UniRule"/>
</dbReference>
<sequence length="1837" mass="198024">MGREIKSSASKGTRKKHAAKKAGKEAEQGDQQQSSKAKVTKGPDGKKLSKAQRKALPKVKQYIPPPKPPAPPIPDPLDAQGLSRTLPADLVVVLRRLGKKDDVTRRKGLDELREQWVARLGRKPVDNDDEIAQELAEAAVLAAIPVWLHNLASLLQSPFHRAAALALQEDMMAIPPLRGAILDALSMGYLPGTQDRDIIGSWLVAALEEGRRAGGQALKTWEKIARFGPKAAEHEGTGDDAQYTAHLDLMPHLAGLAEYFSLSILDPETLHRDIHPNPVQSVYAQPTPQKGGAKGKQQAKSRPSPAPTPTPPPVEEDESLAEERWARYRVGGLVGLAWLVQQLPGAGLTAPTEEFTALLHNPVLWSAIGPVSHLADLTPIGTEPPIRRSAYNLLIRLVEAYPAEVEKPELLQLLSTTILGNCWSEKEAVVWEAAGHAIVKFLTKYPQSWLLSSASVESATEVEADDEDEDEDEDEDDETEPPSRDDAATPAQESAAPSGSATPAAGSSQPSKAFDAFLEFISSISPTVPHLTYPLLVVVISTLPTTILPLTAGPSIAVQNLFSHLWSPVDARLLSTHTLGAQPSAFQAFLQSAIDITTFLLEKAINGGEHETAQWLVKDQLGSRVWGEGVAVMGAKGGRRGAPPVETEAKMTAKAVNRIVALSVGGTLTDPLLAEIKRTTLEASFPADEDAKRPAFLGRATSALSELRTASPQIEGAVDDIILQIADGCTERLFNLVDERSPAAVPQAEGLVGILTKRKDLFPPERVQVLSQGLQAHLPELVDTLSPQLLASLLDAVAGASSSAEANSLRTALWNYVESDGVERPKRFALAAGILGSGAAGLLSEKSLDAIAKEASRSVLQEDDSVALSIATASVVSKGWLSDSARQDILASASTTVQDAVDGLLSEGISAEIPVPSLAILAAYAKEHLGELVNSELTLHGVVAVHHLVILVPRLGLGTNVPSSATDIWKAAPGLDDKTKQVLSAAISTSLAELLGRVSCRVDPGTLVDVALATDLGVDPTPADVTKAMLPSSTELLEHLARHTSQPPHPSLPVIDPLVPCVSETEEQVTRSSDFDASGRSRAARYAEAGLALLRADRSLVQAFPSLLHVALGAMVLAEDGIAIPGASRGLYTVDTPVSQLGQVIRDAEGALSFSLAIVDEAPLAWHKATVEQLRLGTVSDNADYLQRLLSDIRQDVVAKTSDVAPRIFREVLTRHLRQCDAGEAEGEVWLNYALQMSDRHPDIALAVILAIKPLMLDSKAFGMAQNRLANFLTGITVKQANEKGLPALRLLIASAPPLDSTSIFLPQQRAVFALRHVGGWLTSEDEAADDLADEVDVRVAELYTAVAPIVQDLAGAHWDAMFDLVEGTLSSSSLDDPVSYPLLYAGLNLLKEIRDLCQTNKSLRELWTAKDGHFGLVVNLFLQCRDANSIPVQLIHSLILDLLRDASPAVMAQAGLPELCDLLRLSSSATIQATAYRLLGQVIRKQTAALVLEVEADVAKEDEEQPQREIKIPQQLISIVEAGRAVDWFEMADVEIVLGQLLAWMAVLDHFDDASRTVRWAYLDQMNSSRLLEESLLPLLFAMLGVSEVGAWNFPASQYAVDEFYPDLLEPEELADLTPLASHVFYRTLVTIPSAMRAYYESLKDRQLSLSLLAFTAKNYSPVIIQNEFAALREPRALAALTEEGLNVRIAQGGGASVAGSGAAEAIASYVVDEQPMEIGIRLPAEFPLKAVDVRDLRRVGVPENKWRGWLMSVQQTITSRNGLILEALTVFKKNVVLHFEGVVECAICYSIISLTDRTLPTKPCRTCKNRFHASCLFKWFNSSHSSSCPMCRSLF</sequence>
<keyword evidence="9 16" id="KW-0479">Metal-binding</keyword>
<evidence type="ECO:0000256" key="11">
    <source>
        <dbReference type="ARBA" id="ARBA00022771"/>
    </source>
</evidence>
<evidence type="ECO:0000256" key="14">
    <source>
        <dbReference type="ARBA" id="ARBA00055150"/>
    </source>
</evidence>
<dbReference type="InterPro" id="IPR001841">
    <property type="entry name" value="Znf_RING"/>
</dbReference>
<gene>
    <name evidence="19" type="primary">rkr1</name>
    <name evidence="19" type="ORF">LOC62_02G002140</name>
</gene>
<evidence type="ECO:0000256" key="9">
    <source>
        <dbReference type="ARBA" id="ARBA00022723"/>
    </source>
</evidence>
<comment type="function">
    <text evidence="14">E3 ubiquitin-protein ligase component of the ribosome quality control complex (RQC), a ribosome-associated complex that mediates ubiquitination and extraction of incompletely synthesized nascent chains for proteasomal degradation. Mediates ubiquitination of proteins derived from mRNAs lacking stop codons (non-stop proteins) and other translation arrest products induced by poly-lysine sequences and tandem rare codons. Ubiquitination leads to CDC48 recruitment for extraction and degradation of the incomplete translation product. May indirectly play a role in chromatin function and transcription.</text>
</comment>
<evidence type="ECO:0000256" key="15">
    <source>
        <dbReference type="PROSITE-ProRule" id="PRU00175"/>
    </source>
</evidence>
<dbReference type="InterPro" id="IPR039804">
    <property type="entry name" value="RING-CH-C4HC3_LTN1"/>
</dbReference>
<dbReference type="GO" id="GO:1990116">
    <property type="term" value="P:ribosome-associated ubiquitin-dependent protein catabolic process"/>
    <property type="evidence" value="ECO:0007669"/>
    <property type="project" value="UniProtKB-UniRule"/>
</dbReference>
<feature type="compositionally biased region" description="Polar residues" evidence="17">
    <location>
        <begin position="278"/>
        <end position="288"/>
    </location>
</feature>
<evidence type="ECO:0000313" key="19">
    <source>
        <dbReference type="EMBL" id="WOO78593.1"/>
    </source>
</evidence>
<dbReference type="SMART" id="SM00744">
    <property type="entry name" value="RINGv"/>
    <property type="match status" value="1"/>
</dbReference>
<reference evidence="19" key="1">
    <citation type="submission" date="2023-10" db="EMBL/GenBank/DDBJ databases">
        <authorList>
            <person name="Noh H."/>
        </authorList>
    </citation>
    <scope>NUCLEOTIDE SEQUENCE</scope>
    <source>
        <strain evidence="19">DUCC4014</strain>
    </source>
</reference>
<feature type="compositionally biased region" description="Pro residues" evidence="17">
    <location>
        <begin position="63"/>
        <end position="75"/>
    </location>
</feature>
<feature type="compositionally biased region" description="Basic residues" evidence="17">
    <location>
        <begin position="48"/>
        <end position="57"/>
    </location>
</feature>
<protein>
    <recommendedName>
        <fullName evidence="6 16">E3 ubiquitin-protein ligase listerin</fullName>
        <ecNumber evidence="5 16">2.3.2.27</ecNumber>
    </recommendedName>
    <alternativeName>
        <fullName evidence="16">RING-type E3 ubiquitin transferase listerin</fullName>
    </alternativeName>
</protein>
<dbReference type="GO" id="GO:0061630">
    <property type="term" value="F:ubiquitin protein ligase activity"/>
    <property type="evidence" value="ECO:0007669"/>
    <property type="project" value="UniProtKB-UniRule"/>
</dbReference>
<dbReference type="SUPFAM" id="SSF57850">
    <property type="entry name" value="RING/U-box"/>
    <property type="match status" value="1"/>
</dbReference>
<evidence type="ECO:0000256" key="1">
    <source>
        <dbReference type="ARBA" id="ARBA00000900"/>
    </source>
</evidence>
<comment type="pathway">
    <text evidence="3 16">Protein modification; protein ubiquitination.</text>
</comment>
<dbReference type="InterPro" id="IPR054477">
    <property type="entry name" value="LTN1_E3_ligase_6th"/>
</dbReference>
<comment type="similarity">
    <text evidence="4 16">Belongs to the LTN1 family.</text>
</comment>
<evidence type="ECO:0000259" key="18">
    <source>
        <dbReference type="PROSITE" id="PS50089"/>
    </source>
</evidence>
<dbReference type="GO" id="GO:0072344">
    <property type="term" value="P:rescue of stalled ribosome"/>
    <property type="evidence" value="ECO:0007669"/>
    <property type="project" value="UniProtKB-UniRule"/>
</dbReference>
<feature type="compositionally biased region" description="Pro residues" evidence="17">
    <location>
        <begin position="304"/>
        <end position="313"/>
    </location>
</feature>
<dbReference type="GeneID" id="87805388"/>
<dbReference type="InterPro" id="IPR013083">
    <property type="entry name" value="Znf_RING/FYVE/PHD"/>
</dbReference>
<dbReference type="GO" id="GO:0043023">
    <property type="term" value="F:ribosomal large subunit binding"/>
    <property type="evidence" value="ECO:0007669"/>
    <property type="project" value="TreeGrafter"/>
</dbReference>
<dbReference type="Pfam" id="PF22958">
    <property type="entry name" value="Ltn1_1st"/>
    <property type="match status" value="1"/>
</dbReference>
<feature type="compositionally biased region" description="Acidic residues" evidence="17">
    <location>
        <begin position="460"/>
        <end position="480"/>
    </location>
</feature>
<keyword evidence="20" id="KW-1185">Reference proteome</keyword>
<proteinExistence type="inferred from homology"/>
<dbReference type="GO" id="GO:0008270">
    <property type="term" value="F:zinc ion binding"/>
    <property type="evidence" value="ECO:0007669"/>
    <property type="project" value="UniProtKB-KW"/>
</dbReference>
<evidence type="ECO:0000256" key="12">
    <source>
        <dbReference type="ARBA" id="ARBA00022786"/>
    </source>
</evidence>
<keyword evidence="10" id="KW-0677">Repeat</keyword>
<dbReference type="RefSeq" id="XP_062624625.1">
    <property type="nucleotide sequence ID" value="XM_062768641.1"/>
</dbReference>
<evidence type="ECO:0000256" key="4">
    <source>
        <dbReference type="ARBA" id="ARBA00007997"/>
    </source>
</evidence>
<feature type="region of interest" description="Disordered" evidence="17">
    <location>
        <begin position="456"/>
        <end position="507"/>
    </location>
</feature>
<feature type="region of interest" description="Disordered" evidence="17">
    <location>
        <begin position="1"/>
        <end position="81"/>
    </location>
</feature>
<feature type="compositionally biased region" description="Low complexity" evidence="17">
    <location>
        <begin position="289"/>
        <end position="300"/>
    </location>
</feature>
<dbReference type="GO" id="GO:0005829">
    <property type="term" value="C:cytosol"/>
    <property type="evidence" value="ECO:0007669"/>
    <property type="project" value="UniProtKB-SubCell"/>
</dbReference>
<keyword evidence="8 16" id="KW-0808">Transferase</keyword>
<evidence type="ECO:0000256" key="17">
    <source>
        <dbReference type="SAM" id="MobiDB-lite"/>
    </source>
</evidence>
<dbReference type="InterPro" id="IPR039795">
    <property type="entry name" value="LTN1/Rkr1"/>
</dbReference>
<dbReference type="PANTHER" id="PTHR12389:SF0">
    <property type="entry name" value="E3 UBIQUITIN-PROTEIN LIGASE LISTERIN"/>
    <property type="match status" value="1"/>
</dbReference>